<keyword evidence="2" id="KW-1185">Reference proteome</keyword>
<sequence length="145" mass="16456">MWSGDAQWADWNINYQLLRKVFKLAAGKYISCRSASNLPADSDLQCQDLVPRLTEREKYKIETLLNAELNRAGSEKFRCHFGGDQDSVFMSTGSRKLVQRPAKQLGPKITVPYSVWFKGQQVGGWTQVYADILSFGTVRAERCCI</sequence>
<reference evidence="1" key="2">
    <citation type="submission" date="2023-05" db="EMBL/GenBank/DDBJ databases">
        <authorList>
            <person name="Schelkunov M.I."/>
        </authorList>
    </citation>
    <scope>NUCLEOTIDE SEQUENCE</scope>
    <source>
        <strain evidence="1">Hsosn_3</strain>
        <tissue evidence="1">Leaf</tissue>
    </source>
</reference>
<organism evidence="1 2">
    <name type="scientific">Heracleum sosnowskyi</name>
    <dbReference type="NCBI Taxonomy" id="360622"/>
    <lineage>
        <taxon>Eukaryota</taxon>
        <taxon>Viridiplantae</taxon>
        <taxon>Streptophyta</taxon>
        <taxon>Embryophyta</taxon>
        <taxon>Tracheophyta</taxon>
        <taxon>Spermatophyta</taxon>
        <taxon>Magnoliopsida</taxon>
        <taxon>eudicotyledons</taxon>
        <taxon>Gunneridae</taxon>
        <taxon>Pentapetalae</taxon>
        <taxon>asterids</taxon>
        <taxon>campanulids</taxon>
        <taxon>Apiales</taxon>
        <taxon>Apiaceae</taxon>
        <taxon>Apioideae</taxon>
        <taxon>apioid superclade</taxon>
        <taxon>Tordylieae</taxon>
        <taxon>Tordyliinae</taxon>
        <taxon>Heracleum</taxon>
    </lineage>
</organism>
<dbReference type="AlphaFoldDB" id="A0AAD8N693"/>
<comment type="caution">
    <text evidence="1">The sequence shown here is derived from an EMBL/GenBank/DDBJ whole genome shotgun (WGS) entry which is preliminary data.</text>
</comment>
<evidence type="ECO:0000313" key="2">
    <source>
        <dbReference type="Proteomes" id="UP001237642"/>
    </source>
</evidence>
<accession>A0AAD8N693</accession>
<name>A0AAD8N693_9APIA</name>
<gene>
    <name evidence="1" type="ORF">POM88_007214</name>
</gene>
<proteinExistence type="predicted"/>
<reference evidence="1" key="1">
    <citation type="submission" date="2023-02" db="EMBL/GenBank/DDBJ databases">
        <title>Genome of toxic invasive species Heracleum sosnowskyi carries increased number of genes despite the absence of recent whole-genome duplications.</title>
        <authorList>
            <person name="Schelkunov M."/>
            <person name="Shtratnikova V."/>
            <person name="Makarenko M."/>
            <person name="Klepikova A."/>
            <person name="Omelchenko D."/>
            <person name="Novikova G."/>
            <person name="Obukhova E."/>
            <person name="Bogdanov V."/>
            <person name="Penin A."/>
            <person name="Logacheva M."/>
        </authorList>
    </citation>
    <scope>NUCLEOTIDE SEQUENCE</scope>
    <source>
        <strain evidence="1">Hsosn_3</strain>
        <tissue evidence="1">Leaf</tissue>
    </source>
</reference>
<evidence type="ECO:0000313" key="1">
    <source>
        <dbReference type="EMBL" id="KAK1397351.1"/>
    </source>
</evidence>
<dbReference type="Proteomes" id="UP001237642">
    <property type="component" value="Unassembled WGS sequence"/>
</dbReference>
<protein>
    <submittedName>
        <fullName evidence="1">Uncharacterized protein</fullName>
    </submittedName>
</protein>
<dbReference type="EMBL" id="JAUIZM010000002">
    <property type="protein sequence ID" value="KAK1397351.1"/>
    <property type="molecule type" value="Genomic_DNA"/>
</dbReference>